<keyword evidence="2" id="KW-1185">Reference proteome</keyword>
<gene>
    <name evidence="1" type="ORF">BJY26_001233</name>
</gene>
<evidence type="ECO:0000313" key="2">
    <source>
        <dbReference type="Proteomes" id="UP000539111"/>
    </source>
</evidence>
<accession>A0A7Z0D1U5</accession>
<reference evidence="1 2" key="1">
    <citation type="submission" date="2020-07" db="EMBL/GenBank/DDBJ databases">
        <title>Sequencing the genomes of 1000 actinobacteria strains.</title>
        <authorList>
            <person name="Klenk H.-P."/>
        </authorList>
    </citation>
    <scope>NUCLEOTIDE SEQUENCE [LARGE SCALE GENOMIC DNA]</scope>
    <source>
        <strain evidence="1 2">DSM 26341</strain>
    </source>
</reference>
<sequence>MPERYIAAPTSLAAETRVNRSVILDFRVDDVVFLSAL</sequence>
<name>A0A7Z0D1U5_9MICO</name>
<comment type="caution">
    <text evidence="1">The sequence shown here is derived from an EMBL/GenBank/DDBJ whole genome shotgun (WGS) entry which is preliminary data.</text>
</comment>
<evidence type="ECO:0000313" key="1">
    <source>
        <dbReference type="EMBL" id="NYI66927.1"/>
    </source>
</evidence>
<dbReference type="Proteomes" id="UP000539111">
    <property type="component" value="Unassembled WGS sequence"/>
</dbReference>
<proteinExistence type="predicted"/>
<protein>
    <submittedName>
        <fullName evidence="1">Uncharacterized protein</fullName>
    </submittedName>
</protein>
<dbReference type="EMBL" id="JACBZP010000001">
    <property type="protein sequence ID" value="NYI66927.1"/>
    <property type="molecule type" value="Genomic_DNA"/>
</dbReference>
<dbReference type="AlphaFoldDB" id="A0A7Z0D1U5"/>
<organism evidence="1 2">
    <name type="scientific">Spelaeicoccus albus</name>
    <dbReference type="NCBI Taxonomy" id="1280376"/>
    <lineage>
        <taxon>Bacteria</taxon>
        <taxon>Bacillati</taxon>
        <taxon>Actinomycetota</taxon>
        <taxon>Actinomycetes</taxon>
        <taxon>Micrococcales</taxon>
        <taxon>Brevibacteriaceae</taxon>
        <taxon>Spelaeicoccus</taxon>
    </lineage>
</organism>